<comment type="caution">
    <text evidence="2">The sequence shown here is derived from an EMBL/GenBank/DDBJ whole genome shotgun (WGS) entry which is preliminary data.</text>
</comment>
<keyword evidence="3" id="KW-1185">Reference proteome</keyword>
<accession>A0ABP7QBR3</accession>
<dbReference type="PANTHER" id="PTHR48079:SF6">
    <property type="entry name" value="NAD(P)-BINDING DOMAIN-CONTAINING PROTEIN-RELATED"/>
    <property type="match status" value="1"/>
</dbReference>
<gene>
    <name evidence="2" type="ORF">GCM10022278_39960</name>
</gene>
<dbReference type="InterPro" id="IPR001509">
    <property type="entry name" value="Epimerase_deHydtase"/>
</dbReference>
<dbReference type="Pfam" id="PF01370">
    <property type="entry name" value="Epimerase"/>
    <property type="match status" value="1"/>
</dbReference>
<dbReference type="InterPro" id="IPR036291">
    <property type="entry name" value="NAD(P)-bd_dom_sf"/>
</dbReference>
<evidence type="ECO:0000313" key="2">
    <source>
        <dbReference type="EMBL" id="GAA3979449.1"/>
    </source>
</evidence>
<dbReference type="PANTHER" id="PTHR48079">
    <property type="entry name" value="PROTEIN YEEZ"/>
    <property type="match status" value="1"/>
</dbReference>
<dbReference type="RefSeq" id="WP_344809757.1">
    <property type="nucleotide sequence ID" value="NZ_BAABBO010000024.1"/>
</dbReference>
<organism evidence="2 3">
    <name type="scientific">Allohahella marinimesophila</name>
    <dbReference type="NCBI Taxonomy" id="1054972"/>
    <lineage>
        <taxon>Bacteria</taxon>
        <taxon>Pseudomonadati</taxon>
        <taxon>Pseudomonadota</taxon>
        <taxon>Gammaproteobacteria</taxon>
        <taxon>Oceanospirillales</taxon>
        <taxon>Hahellaceae</taxon>
        <taxon>Allohahella</taxon>
    </lineage>
</organism>
<evidence type="ECO:0000313" key="3">
    <source>
        <dbReference type="Proteomes" id="UP001501337"/>
    </source>
</evidence>
<proteinExistence type="predicted"/>
<dbReference type="SUPFAM" id="SSF51735">
    <property type="entry name" value="NAD(P)-binding Rossmann-fold domains"/>
    <property type="match status" value="1"/>
</dbReference>
<sequence>MKVLVTGASGHIGGHVVDQLLNINHGVRALARKSSDLRGVRASEIEIIHGDIKDKSAVKKAAEGCEAIIHLAAVYKTIAKTAEEIVEPAVTGARNVLEVAAELAIKRVVYTSSVASIGFGYSPDEMRTADDWNDDAQNPYYVAKTQSERQAQKLAAESGVELIVLCPAIVLGPGDYRITPSNGLVMDLLNGRGQTYKGGMNIVDVRDVARAHVEALTKGEPGSRYIVGGENIEVIELGRMLKTLTGNRPLHLPTGRKLTLVAAKAIEMICRLLHLTPPFTQDLVHEVVERYAWYDTSRTYATFGFQPRSAQQTLKACIAWLVEQDKVKQRVADGFRSRNDEVSQPGIGAEKNA</sequence>
<dbReference type="Proteomes" id="UP001501337">
    <property type="component" value="Unassembled WGS sequence"/>
</dbReference>
<dbReference type="InterPro" id="IPR051783">
    <property type="entry name" value="NAD(P)-dependent_oxidoreduct"/>
</dbReference>
<protein>
    <submittedName>
        <fullName evidence="2">NAD-dependent epimerase/dehydratase family protein</fullName>
    </submittedName>
</protein>
<reference evidence="3" key="1">
    <citation type="journal article" date="2019" name="Int. J. Syst. Evol. Microbiol.">
        <title>The Global Catalogue of Microorganisms (GCM) 10K type strain sequencing project: providing services to taxonomists for standard genome sequencing and annotation.</title>
        <authorList>
            <consortium name="The Broad Institute Genomics Platform"/>
            <consortium name="The Broad Institute Genome Sequencing Center for Infectious Disease"/>
            <person name="Wu L."/>
            <person name="Ma J."/>
        </authorList>
    </citation>
    <scope>NUCLEOTIDE SEQUENCE [LARGE SCALE GENOMIC DNA]</scope>
    <source>
        <strain evidence="3">JCM 17555</strain>
    </source>
</reference>
<feature type="domain" description="NAD-dependent epimerase/dehydratase" evidence="1">
    <location>
        <begin position="3"/>
        <end position="228"/>
    </location>
</feature>
<dbReference type="Gene3D" id="3.40.50.720">
    <property type="entry name" value="NAD(P)-binding Rossmann-like Domain"/>
    <property type="match status" value="1"/>
</dbReference>
<evidence type="ECO:0000259" key="1">
    <source>
        <dbReference type="Pfam" id="PF01370"/>
    </source>
</evidence>
<name>A0ABP7QBR3_9GAMM</name>
<dbReference type="EMBL" id="BAABBO010000024">
    <property type="protein sequence ID" value="GAA3979449.1"/>
    <property type="molecule type" value="Genomic_DNA"/>
</dbReference>